<keyword evidence="1" id="KW-1133">Transmembrane helix</keyword>
<protein>
    <submittedName>
        <fullName evidence="2">Uncharacterized protein</fullName>
    </submittedName>
</protein>
<evidence type="ECO:0000313" key="3">
    <source>
        <dbReference type="Proteomes" id="UP000587991"/>
    </source>
</evidence>
<gene>
    <name evidence="2" type="ORF">HF682_14780</name>
</gene>
<feature type="transmembrane region" description="Helical" evidence="1">
    <location>
        <begin position="21"/>
        <end position="39"/>
    </location>
</feature>
<keyword evidence="3" id="KW-1185">Reference proteome</keyword>
<organism evidence="2 3">
    <name type="scientific">Leeia aquatica</name>
    <dbReference type="NCBI Taxonomy" id="2725557"/>
    <lineage>
        <taxon>Bacteria</taxon>
        <taxon>Pseudomonadati</taxon>
        <taxon>Pseudomonadota</taxon>
        <taxon>Betaproteobacteria</taxon>
        <taxon>Neisseriales</taxon>
        <taxon>Leeiaceae</taxon>
        <taxon>Leeia</taxon>
    </lineage>
</organism>
<dbReference type="EMBL" id="JABAIM010000004">
    <property type="protein sequence ID" value="NLR76429.1"/>
    <property type="molecule type" value="Genomic_DNA"/>
</dbReference>
<proteinExistence type="predicted"/>
<sequence>MQDTAFEPGSPKASVAHRVGLGLLGFLALPVLLGIALWLKQGLPSVLLSLGGWIALFACVYATHKRTVLKGMLVALLCAAALFAAGMVELWLWSIA</sequence>
<feature type="transmembrane region" description="Helical" evidence="1">
    <location>
        <begin position="74"/>
        <end position="93"/>
    </location>
</feature>
<comment type="caution">
    <text evidence="2">The sequence shown here is derived from an EMBL/GenBank/DDBJ whole genome shotgun (WGS) entry which is preliminary data.</text>
</comment>
<dbReference type="Proteomes" id="UP000587991">
    <property type="component" value="Unassembled WGS sequence"/>
</dbReference>
<reference evidence="2 3" key="1">
    <citation type="submission" date="2020-04" db="EMBL/GenBank/DDBJ databases">
        <title>Draft genome of Leeia sp. IMCC25680.</title>
        <authorList>
            <person name="Song J."/>
            <person name="Cho J.-C."/>
        </authorList>
    </citation>
    <scope>NUCLEOTIDE SEQUENCE [LARGE SCALE GENOMIC DNA]</scope>
    <source>
        <strain evidence="2 3">IMCC25680</strain>
    </source>
</reference>
<keyword evidence="1" id="KW-0812">Transmembrane</keyword>
<accession>A0A847SGV3</accession>
<evidence type="ECO:0000313" key="2">
    <source>
        <dbReference type="EMBL" id="NLR76429.1"/>
    </source>
</evidence>
<evidence type="ECO:0000256" key="1">
    <source>
        <dbReference type="SAM" id="Phobius"/>
    </source>
</evidence>
<keyword evidence="1" id="KW-0472">Membrane</keyword>
<dbReference type="RefSeq" id="WP_168878108.1">
    <property type="nucleotide sequence ID" value="NZ_JABAIM010000004.1"/>
</dbReference>
<feature type="transmembrane region" description="Helical" evidence="1">
    <location>
        <begin position="45"/>
        <end position="62"/>
    </location>
</feature>
<dbReference type="AlphaFoldDB" id="A0A847SGV3"/>
<name>A0A847SGV3_9NEIS</name>